<dbReference type="EMBL" id="CP012033">
    <property type="protein sequence ID" value="AKP65770.1"/>
    <property type="molecule type" value="Genomic_DNA"/>
</dbReference>
<accession>A0AAC8UYG0</accession>
<name>A0AAC8UYG0_9LACO</name>
<evidence type="ECO:0008006" key="3">
    <source>
        <dbReference type="Google" id="ProtNLM"/>
    </source>
</evidence>
<dbReference type="InterPro" id="IPR032710">
    <property type="entry name" value="NTF2-like_dom_sf"/>
</dbReference>
<evidence type="ECO:0000313" key="1">
    <source>
        <dbReference type="EMBL" id="AKP65770.1"/>
    </source>
</evidence>
<dbReference type="KEGG" id="lko:ABN16_12650"/>
<reference evidence="1 2" key="1">
    <citation type="submission" date="2015-07" db="EMBL/GenBank/DDBJ databases">
        <title>Lactobacillus korensis/26-25/ whole genome sequencing.</title>
        <authorList>
            <person name="Kim M.K."/>
            <person name="Im W.-T."/>
            <person name="Srinivasan S."/>
            <person name="Lee J.-J."/>
        </authorList>
    </citation>
    <scope>NUCLEOTIDE SEQUENCE [LARGE SCALE GENOMIC DNA]</scope>
    <source>
        <strain evidence="1 2">26-25</strain>
    </source>
</reference>
<dbReference type="RefSeq" id="WP_048736051.1">
    <property type="nucleotide sequence ID" value="NZ_CP012033.1"/>
</dbReference>
<dbReference type="SUPFAM" id="SSF54427">
    <property type="entry name" value="NTF2-like"/>
    <property type="match status" value="1"/>
</dbReference>
<proteinExistence type="predicted"/>
<keyword evidence="2" id="KW-1185">Reference proteome</keyword>
<organism evidence="1 2">
    <name type="scientific">Levilactobacillus koreensis</name>
    <dbReference type="NCBI Taxonomy" id="637971"/>
    <lineage>
        <taxon>Bacteria</taxon>
        <taxon>Bacillati</taxon>
        <taxon>Bacillota</taxon>
        <taxon>Bacilli</taxon>
        <taxon>Lactobacillales</taxon>
        <taxon>Lactobacillaceae</taxon>
        <taxon>Levilactobacillus</taxon>
    </lineage>
</organism>
<protein>
    <recommendedName>
        <fullName evidence="3">SnoaL-like domain-containing protein</fullName>
    </recommendedName>
</protein>
<dbReference type="Gene3D" id="3.10.450.50">
    <property type="match status" value="1"/>
</dbReference>
<dbReference type="AlphaFoldDB" id="A0AAC8UYG0"/>
<dbReference type="Proteomes" id="UP000036000">
    <property type="component" value="Chromosome"/>
</dbReference>
<evidence type="ECO:0000313" key="2">
    <source>
        <dbReference type="Proteomes" id="UP000036000"/>
    </source>
</evidence>
<gene>
    <name evidence="1" type="ORF">ABN16_12650</name>
</gene>
<sequence length="120" mass="13759">MDKRAEIIRRYFELSDLASNDERALNEIMTLFSDTAVVKGANGLVADTPAKMTSFFVHFFQDNQKLRHLCQVTVVNGTYKAEWAVAGRKSSGKLFAFHGFDTYQFDQSNHITYLQVEIRE</sequence>